<evidence type="ECO:0000313" key="1">
    <source>
        <dbReference type="EMBL" id="KAJ7552584.1"/>
    </source>
</evidence>
<reference evidence="2" key="1">
    <citation type="journal article" date="2024" name="Proc. Natl. Acad. Sci. U.S.A.">
        <title>Extraordinary preservation of gene collinearity over three hundred million years revealed in homosporous lycophytes.</title>
        <authorList>
            <person name="Li C."/>
            <person name="Wickell D."/>
            <person name="Kuo L.Y."/>
            <person name="Chen X."/>
            <person name="Nie B."/>
            <person name="Liao X."/>
            <person name="Peng D."/>
            <person name="Ji J."/>
            <person name="Jenkins J."/>
            <person name="Williams M."/>
            <person name="Shu S."/>
            <person name="Plott C."/>
            <person name="Barry K."/>
            <person name="Rajasekar S."/>
            <person name="Grimwood J."/>
            <person name="Han X."/>
            <person name="Sun S."/>
            <person name="Hou Z."/>
            <person name="He W."/>
            <person name="Dai G."/>
            <person name="Sun C."/>
            <person name="Schmutz J."/>
            <person name="Leebens-Mack J.H."/>
            <person name="Li F.W."/>
            <person name="Wang L."/>
        </authorList>
    </citation>
    <scope>NUCLEOTIDE SEQUENCE [LARGE SCALE GENOMIC DNA]</scope>
    <source>
        <strain evidence="2">cv. PW_Plant_1</strain>
    </source>
</reference>
<comment type="caution">
    <text evidence="1">The sequence shown here is derived from an EMBL/GenBank/DDBJ whole genome shotgun (WGS) entry which is preliminary data.</text>
</comment>
<organism evidence="1 2">
    <name type="scientific">Diphasiastrum complanatum</name>
    <name type="common">Issler's clubmoss</name>
    <name type="synonym">Lycopodium complanatum</name>
    <dbReference type="NCBI Taxonomy" id="34168"/>
    <lineage>
        <taxon>Eukaryota</taxon>
        <taxon>Viridiplantae</taxon>
        <taxon>Streptophyta</taxon>
        <taxon>Embryophyta</taxon>
        <taxon>Tracheophyta</taxon>
        <taxon>Lycopodiopsida</taxon>
        <taxon>Lycopodiales</taxon>
        <taxon>Lycopodiaceae</taxon>
        <taxon>Lycopodioideae</taxon>
        <taxon>Diphasiastrum</taxon>
    </lineage>
</organism>
<evidence type="ECO:0000313" key="2">
    <source>
        <dbReference type="Proteomes" id="UP001162992"/>
    </source>
</evidence>
<proteinExistence type="predicted"/>
<sequence length="297" mass="33370">MPMIKTSLGLSLVSSTQSQRESEPGSKQLIRSSEELDLLPSQPVAAEHSISFSLLTPSKRLLSAASSCADLDDSQNFEKCSSASRSLPQSPAVDGDPNVCFPAKSMALPNLSIQTDQSGKDNSAKRDCENDITSGINVEGTSDAVEKRNPRKKLRLSKKQSLILEESFKKHNTLNLKQKNVLAEQLNLKARQVEVWFQNRRARTKFRQTEVNCEFLKRCCESLRQENRRLQQELQELRTLKAVHSCLIPHHFHTPLPASSICPSCDRLGRVEHSNLRISGSFTKKVLKRYRQPSAPY</sequence>
<keyword evidence="2" id="KW-1185">Reference proteome</keyword>
<protein>
    <submittedName>
        <fullName evidence="1">Uncharacterized protein</fullName>
    </submittedName>
</protein>
<dbReference type="EMBL" id="CM055097">
    <property type="protein sequence ID" value="KAJ7552584.1"/>
    <property type="molecule type" value="Genomic_DNA"/>
</dbReference>
<dbReference type="Proteomes" id="UP001162992">
    <property type="component" value="Chromosome 6"/>
</dbReference>
<name>A0ACC2DE10_DIPCM</name>
<accession>A0ACC2DE10</accession>
<gene>
    <name evidence="1" type="ORF">O6H91_06G060800</name>
</gene>